<name>A0A1E3PMB8_9ASCO</name>
<keyword evidence="5" id="KW-0539">Nucleus</keyword>
<dbReference type="PANTHER" id="PTHR10015:SF396">
    <property type="entry name" value="FLOCCULATION SUPPRESSION PROTEIN"/>
    <property type="match status" value="1"/>
</dbReference>
<comment type="subcellular location">
    <subcellularLocation>
        <location evidence="1">Nucleus</location>
    </subcellularLocation>
</comment>
<accession>A0A1E3PMB8</accession>
<feature type="compositionally biased region" description="Basic and acidic residues" evidence="10">
    <location>
        <begin position="455"/>
        <end position="465"/>
    </location>
</feature>
<gene>
    <name evidence="12" type="ORF">NADFUDRAFT_50485</name>
</gene>
<dbReference type="EMBL" id="KV454408">
    <property type="protein sequence ID" value="ODQ66569.1"/>
    <property type="molecule type" value="Genomic_DNA"/>
</dbReference>
<dbReference type="SUPFAM" id="SSF46785">
    <property type="entry name" value="Winged helix' DNA-binding domain"/>
    <property type="match status" value="1"/>
</dbReference>
<dbReference type="OrthoDB" id="60033at2759"/>
<dbReference type="PROSITE" id="PS00434">
    <property type="entry name" value="HSF_DOMAIN"/>
    <property type="match status" value="1"/>
</dbReference>
<evidence type="ECO:0000256" key="5">
    <source>
        <dbReference type="ARBA" id="ARBA00023242"/>
    </source>
</evidence>
<reference evidence="12 13" key="1">
    <citation type="journal article" date="2016" name="Proc. Natl. Acad. Sci. U.S.A.">
        <title>Comparative genomics of biotechnologically important yeasts.</title>
        <authorList>
            <person name="Riley R."/>
            <person name="Haridas S."/>
            <person name="Wolfe K.H."/>
            <person name="Lopes M.R."/>
            <person name="Hittinger C.T."/>
            <person name="Goeker M."/>
            <person name="Salamov A.A."/>
            <person name="Wisecaver J.H."/>
            <person name="Long T.M."/>
            <person name="Calvey C.H."/>
            <person name="Aerts A.L."/>
            <person name="Barry K.W."/>
            <person name="Choi C."/>
            <person name="Clum A."/>
            <person name="Coughlan A.Y."/>
            <person name="Deshpande S."/>
            <person name="Douglass A.P."/>
            <person name="Hanson S.J."/>
            <person name="Klenk H.-P."/>
            <person name="LaButti K.M."/>
            <person name="Lapidus A."/>
            <person name="Lindquist E.A."/>
            <person name="Lipzen A.M."/>
            <person name="Meier-Kolthoff J.P."/>
            <person name="Ohm R.A."/>
            <person name="Otillar R.P."/>
            <person name="Pangilinan J.L."/>
            <person name="Peng Y."/>
            <person name="Rokas A."/>
            <person name="Rosa C.A."/>
            <person name="Scheuner C."/>
            <person name="Sibirny A.A."/>
            <person name="Slot J.C."/>
            <person name="Stielow J.B."/>
            <person name="Sun H."/>
            <person name="Kurtzman C.P."/>
            <person name="Blackwell M."/>
            <person name="Grigoriev I.V."/>
            <person name="Jeffries T.W."/>
        </authorList>
    </citation>
    <scope>NUCLEOTIDE SEQUENCE [LARGE SCALE GENOMIC DNA]</scope>
    <source>
        <strain evidence="12 13">DSM 6958</strain>
    </source>
</reference>
<evidence type="ECO:0000313" key="12">
    <source>
        <dbReference type="EMBL" id="ODQ66569.1"/>
    </source>
</evidence>
<proteinExistence type="inferred from homology"/>
<evidence type="ECO:0000256" key="4">
    <source>
        <dbReference type="ARBA" id="ARBA00023163"/>
    </source>
</evidence>
<feature type="region of interest" description="Disordered" evidence="10">
    <location>
        <begin position="666"/>
        <end position="696"/>
    </location>
</feature>
<evidence type="ECO:0000256" key="6">
    <source>
        <dbReference type="ARBA" id="ARBA00068818"/>
    </source>
</evidence>
<keyword evidence="13" id="KW-1185">Reference proteome</keyword>
<dbReference type="Proteomes" id="UP000095009">
    <property type="component" value="Unassembled WGS sequence"/>
</dbReference>
<dbReference type="Pfam" id="PF00447">
    <property type="entry name" value="HSF_DNA-bind"/>
    <property type="match status" value="1"/>
</dbReference>
<feature type="region of interest" description="Disordered" evidence="10">
    <location>
        <begin position="1"/>
        <end position="60"/>
    </location>
</feature>
<dbReference type="PRINTS" id="PR00056">
    <property type="entry name" value="HSFDOMAIN"/>
</dbReference>
<keyword evidence="3" id="KW-0238">DNA-binding</keyword>
<evidence type="ECO:0000256" key="1">
    <source>
        <dbReference type="ARBA" id="ARBA00004123"/>
    </source>
</evidence>
<feature type="region of interest" description="Disordered" evidence="10">
    <location>
        <begin position="147"/>
        <end position="178"/>
    </location>
</feature>
<sequence>MEHQSDSGSPEATPATNLKRRHPKNDFTLSPGRKSTDEDCSSSPEVYRSESKLVQNNRAKSVAPRVSQSAFIHKLYSMLEDPNSNHLITWSSTYDSFVVTPGKEFSRVLSQYFKHTNVSSFVRQLNMYGFHKVNDTYSTSLNSGANQNSYYKHYHPQNNSRYDNPQNPPSRGVQDTERPGGLIMATNISIAQWEFKHGSNCFKRGDFESLGLIKRRTSRMIHTTQALVYDSNLNNTDKDIVLKHGSSISGRNDLSSLSSSGVNFGHEISGSTNWGQSRSGPTETPYNPFMAPRKISTGTPTPTITSQRTPSIAPVIQEAPARTGAAITDLYPGETEDTQKRTSSRGAYFEENSSIDGQNMDFCDDKAYLNLHEARLNRLERSLWHLQDHNTRLNQVYISVSDHVRKLYGDVSQVVDLMGQFTNQTRADDHEDRMNVTSLLSPRHDTNDDSQTDTSRPRRDSSSTQIKREVFKLQNSLHQRSSVLNQIHANHLETVSLQQQQAKQQNEEKMVLQKEAQLRQEECILKKQQQQHLQEQELQLQQLQQLQQQQRLQNVQPLHNLPNLQSSAHFAIPSPLLYGGGLPTPLPMGQYSGLTGSMPMAIPTRLGESTGYYNYGGSLAVPVSEEGSDSSANPARAHTTSTVPTTIPATIPATKPATITEEYPRRELALDKPDNKDGAVVGSKGASGSNESRDFSGAVRCTTELESTVTGTPARPGFETATPPTVLAGPMVSDSLMVTASDPIPTKRSRASKERSTWSVQALLNDK</sequence>
<dbReference type="STRING" id="857566.A0A1E3PMB8"/>
<feature type="compositionally biased region" description="Polar residues" evidence="10">
    <location>
        <begin position="147"/>
        <end position="165"/>
    </location>
</feature>
<feature type="compositionally biased region" description="Basic and acidic residues" evidence="10">
    <location>
        <begin position="666"/>
        <end position="677"/>
    </location>
</feature>
<comment type="similarity">
    <text evidence="8">Belongs to the HSF family.</text>
</comment>
<keyword evidence="4" id="KW-0804">Transcription</keyword>
<feature type="coiled-coil region" evidence="9">
    <location>
        <begin position="495"/>
        <end position="553"/>
    </location>
</feature>
<dbReference type="InterPro" id="IPR000232">
    <property type="entry name" value="HSF_DNA-bd"/>
</dbReference>
<feature type="region of interest" description="Disordered" evidence="10">
    <location>
        <begin position="742"/>
        <end position="767"/>
    </location>
</feature>
<evidence type="ECO:0000313" key="13">
    <source>
        <dbReference type="Proteomes" id="UP000095009"/>
    </source>
</evidence>
<dbReference type="GO" id="GO:0005634">
    <property type="term" value="C:nucleus"/>
    <property type="evidence" value="ECO:0007669"/>
    <property type="project" value="UniProtKB-SubCell"/>
</dbReference>
<evidence type="ECO:0000256" key="2">
    <source>
        <dbReference type="ARBA" id="ARBA00023015"/>
    </source>
</evidence>
<dbReference type="GO" id="GO:0003700">
    <property type="term" value="F:DNA-binding transcription factor activity"/>
    <property type="evidence" value="ECO:0007669"/>
    <property type="project" value="InterPro"/>
</dbReference>
<protein>
    <recommendedName>
        <fullName evidence="6">Heat shock transcription factor</fullName>
    </recommendedName>
    <alternativeName>
        <fullName evidence="7">Heat shock factor protein</fullName>
    </alternativeName>
</protein>
<dbReference type="AlphaFoldDB" id="A0A1E3PMB8"/>
<feature type="region of interest" description="Disordered" evidence="10">
    <location>
        <begin position="426"/>
        <end position="465"/>
    </location>
</feature>
<keyword evidence="2" id="KW-0805">Transcription regulation</keyword>
<evidence type="ECO:0000259" key="11">
    <source>
        <dbReference type="PROSITE" id="PS00434"/>
    </source>
</evidence>
<keyword evidence="9" id="KW-0175">Coiled coil</keyword>
<feature type="compositionally biased region" description="Polar residues" evidence="10">
    <location>
        <begin position="1"/>
        <end position="16"/>
    </location>
</feature>
<organism evidence="12 13">
    <name type="scientific">Nadsonia fulvescens var. elongata DSM 6958</name>
    <dbReference type="NCBI Taxonomy" id="857566"/>
    <lineage>
        <taxon>Eukaryota</taxon>
        <taxon>Fungi</taxon>
        <taxon>Dikarya</taxon>
        <taxon>Ascomycota</taxon>
        <taxon>Saccharomycotina</taxon>
        <taxon>Dipodascomycetes</taxon>
        <taxon>Dipodascales</taxon>
        <taxon>Dipodascales incertae sedis</taxon>
        <taxon>Nadsonia</taxon>
    </lineage>
</organism>
<dbReference type="Gene3D" id="1.10.10.10">
    <property type="entry name" value="Winged helix-like DNA-binding domain superfamily/Winged helix DNA-binding domain"/>
    <property type="match status" value="1"/>
</dbReference>
<evidence type="ECO:0000256" key="3">
    <source>
        <dbReference type="ARBA" id="ARBA00023125"/>
    </source>
</evidence>
<dbReference type="FunFam" id="1.10.10.10:FF:000027">
    <property type="entry name" value="Heat shock transcription factor 1"/>
    <property type="match status" value="1"/>
</dbReference>
<dbReference type="PANTHER" id="PTHR10015">
    <property type="entry name" value="HEAT SHOCK TRANSCRIPTION FACTOR"/>
    <property type="match status" value="1"/>
</dbReference>
<evidence type="ECO:0000256" key="9">
    <source>
        <dbReference type="SAM" id="Coils"/>
    </source>
</evidence>
<feature type="domain" description="HSF-type DNA-binding" evidence="11">
    <location>
        <begin position="109"/>
        <end position="133"/>
    </location>
</feature>
<feature type="compositionally biased region" description="Low complexity" evidence="10">
    <location>
        <begin position="678"/>
        <end position="689"/>
    </location>
</feature>
<evidence type="ECO:0000256" key="10">
    <source>
        <dbReference type="SAM" id="MobiDB-lite"/>
    </source>
</evidence>
<feature type="compositionally biased region" description="Polar residues" evidence="10">
    <location>
        <begin position="757"/>
        <end position="767"/>
    </location>
</feature>
<dbReference type="GO" id="GO:0043565">
    <property type="term" value="F:sequence-specific DNA binding"/>
    <property type="evidence" value="ECO:0007669"/>
    <property type="project" value="InterPro"/>
</dbReference>
<feature type="compositionally biased region" description="Low complexity" evidence="10">
    <location>
        <begin position="639"/>
        <end position="649"/>
    </location>
</feature>
<dbReference type="InterPro" id="IPR036388">
    <property type="entry name" value="WH-like_DNA-bd_sf"/>
</dbReference>
<dbReference type="InterPro" id="IPR036390">
    <property type="entry name" value="WH_DNA-bd_sf"/>
</dbReference>
<evidence type="ECO:0000256" key="8">
    <source>
        <dbReference type="RuleBase" id="RU004020"/>
    </source>
</evidence>
<feature type="region of interest" description="Disordered" evidence="10">
    <location>
        <begin position="624"/>
        <end position="649"/>
    </location>
</feature>
<evidence type="ECO:0000256" key="7">
    <source>
        <dbReference type="ARBA" id="ARBA00084017"/>
    </source>
</evidence>
<dbReference type="SMART" id="SM00415">
    <property type="entry name" value="HSF"/>
    <property type="match status" value="1"/>
</dbReference>